<dbReference type="AlphaFoldDB" id="U4R0Y0"/>
<feature type="domain" description="ATP-grasp" evidence="5">
    <location>
        <begin position="165"/>
        <end position="370"/>
    </location>
</feature>
<dbReference type="SUPFAM" id="SSF56059">
    <property type="entry name" value="Glutathione synthetase ATP-binding domain-like"/>
    <property type="match status" value="1"/>
</dbReference>
<reference evidence="6 7" key="1">
    <citation type="journal article" date="2013" name="Genome Announc.">
        <title>Draft Genome Sequence of the Cellulolytic Bacterium Clostridium papyrosolvens C7 (ATCC 700395).</title>
        <authorList>
            <person name="Zepeda V."/>
            <person name="Dassa B."/>
            <person name="Borovok I."/>
            <person name="Lamed R."/>
            <person name="Bayer E.A."/>
            <person name="Cate J.H."/>
        </authorList>
    </citation>
    <scope>NUCLEOTIDE SEQUENCE [LARGE SCALE GENOMIC DNA]</scope>
    <source>
        <strain evidence="6 7">C7</strain>
    </source>
</reference>
<dbReference type="PATRIC" id="fig|1330534.3.peg.2131"/>
<dbReference type="Gene3D" id="3.30.1490.20">
    <property type="entry name" value="ATP-grasp fold, A domain"/>
    <property type="match status" value="1"/>
</dbReference>
<evidence type="ECO:0000256" key="2">
    <source>
        <dbReference type="ARBA" id="ARBA00022755"/>
    </source>
</evidence>
<dbReference type="Pfam" id="PF18604">
    <property type="entry name" value="PreAtp-grasp"/>
    <property type="match status" value="1"/>
</dbReference>
<dbReference type="GO" id="GO:0005524">
    <property type="term" value="F:ATP binding"/>
    <property type="evidence" value="ECO:0007669"/>
    <property type="project" value="UniProtKB-UniRule"/>
</dbReference>
<dbReference type="InterPro" id="IPR040754">
    <property type="entry name" value="PreAtp-grasp"/>
</dbReference>
<organism evidence="6 7">
    <name type="scientific">Ruminiclostridium papyrosolvens C7</name>
    <dbReference type="NCBI Taxonomy" id="1330534"/>
    <lineage>
        <taxon>Bacteria</taxon>
        <taxon>Bacillati</taxon>
        <taxon>Bacillota</taxon>
        <taxon>Clostridia</taxon>
        <taxon>Eubacteriales</taxon>
        <taxon>Oscillospiraceae</taxon>
        <taxon>Ruminiclostridium</taxon>
    </lineage>
</organism>
<evidence type="ECO:0000256" key="3">
    <source>
        <dbReference type="ARBA" id="ARBA00022840"/>
    </source>
</evidence>
<dbReference type="Pfam" id="PF02222">
    <property type="entry name" value="ATP-grasp"/>
    <property type="match status" value="1"/>
</dbReference>
<dbReference type="EMBL" id="ATAY01000033">
    <property type="protein sequence ID" value="EPR11841.1"/>
    <property type="molecule type" value="Genomic_DNA"/>
</dbReference>
<keyword evidence="1 4" id="KW-0547">Nucleotide-binding</keyword>
<sequence>MENGFNLISLLTTDRSKGIIVWLCNIGAEKYWSNLSTGVVNRQEDIAVNRMEEMNLLICREQDIIILREMPDDDYLENLRKMGFSIPTILSPENADLLTPISELVLEDEDLLNKLKEAAEKNNDLYFVPYGVTHLEEEIAEKTGMKIMGAPSHINAKINDKIFNREISEKLGLTVCQGRVCSSADEIREEYERLTNNKPFFSKVIIKEPKGASGKGLYIVDSKDKLESSLRMIARFSRGRADSKWLVEGWYNKKWDINYQIYVSPDGQVDVFSIKEQLLRDTVYIGSKMPPELEQRVLDSYVEYGQKIGRYLYETGFTGVAGIDSIITEQDVCIPIIEINGRFTLSTYISFVNQILKYKKILSRYFRLTPDKPVNYTDICSRLGKEGLLINPDTKEGIFVYTSGTLPYKLHDGTDGSVGRAFALIISGSWEKVSILNSELEKIMETYSK</sequence>
<dbReference type="GO" id="GO:0006164">
    <property type="term" value="P:purine nucleotide biosynthetic process"/>
    <property type="evidence" value="ECO:0007669"/>
    <property type="project" value="UniProtKB-KW"/>
</dbReference>
<comment type="caution">
    <text evidence="6">The sequence shown here is derived from an EMBL/GenBank/DDBJ whole genome shotgun (WGS) entry which is preliminary data.</text>
</comment>
<gene>
    <name evidence="6" type="ORF">L323_10675</name>
</gene>
<dbReference type="Gene3D" id="3.30.470.20">
    <property type="entry name" value="ATP-grasp fold, B domain"/>
    <property type="match status" value="1"/>
</dbReference>
<protein>
    <recommendedName>
        <fullName evidence="5">ATP-grasp domain-containing protein</fullName>
    </recommendedName>
</protein>
<proteinExistence type="predicted"/>
<evidence type="ECO:0000256" key="1">
    <source>
        <dbReference type="ARBA" id="ARBA00022741"/>
    </source>
</evidence>
<dbReference type="PROSITE" id="PS50975">
    <property type="entry name" value="ATP_GRASP"/>
    <property type="match status" value="1"/>
</dbReference>
<dbReference type="InterPro" id="IPR011761">
    <property type="entry name" value="ATP-grasp"/>
</dbReference>
<evidence type="ECO:0000259" key="5">
    <source>
        <dbReference type="PROSITE" id="PS50975"/>
    </source>
</evidence>
<accession>U4R0Y0</accession>
<dbReference type="OrthoDB" id="20966at2"/>
<dbReference type="InterPro" id="IPR013815">
    <property type="entry name" value="ATP_grasp_subdomain_1"/>
</dbReference>
<dbReference type="Proteomes" id="UP000016860">
    <property type="component" value="Unassembled WGS sequence"/>
</dbReference>
<evidence type="ECO:0000313" key="6">
    <source>
        <dbReference type="EMBL" id="EPR11841.1"/>
    </source>
</evidence>
<keyword evidence="3 4" id="KW-0067">ATP-binding</keyword>
<dbReference type="STRING" id="1330534.L323_10675"/>
<dbReference type="GO" id="GO:0046872">
    <property type="term" value="F:metal ion binding"/>
    <property type="evidence" value="ECO:0007669"/>
    <property type="project" value="InterPro"/>
</dbReference>
<evidence type="ECO:0000313" key="7">
    <source>
        <dbReference type="Proteomes" id="UP000016860"/>
    </source>
</evidence>
<dbReference type="RefSeq" id="WP_020815652.1">
    <property type="nucleotide sequence ID" value="NZ_ATAY01000033.1"/>
</dbReference>
<keyword evidence="2" id="KW-0658">Purine biosynthesis</keyword>
<name>U4R0Y0_9FIRM</name>
<evidence type="ECO:0000256" key="4">
    <source>
        <dbReference type="PROSITE-ProRule" id="PRU00409"/>
    </source>
</evidence>
<dbReference type="InterPro" id="IPR003135">
    <property type="entry name" value="ATP-grasp_carboxylate-amine"/>
</dbReference>